<sequence>MNFRHPERQPKSRADLQSLEDALANLPQKQPRAGLKQELLTRVLAEARRQEATVVRKRQLRFTFPKLRLTATLAGAALSIAFAFLLLPDTPQSASTSEGSISGINANQQIAQEIAMKKGDNEDRLMRQTIPHTNGQFVGEGVEIVLNDKQSLLIRKGASQSEIESNYDLLRLVQEIYTSGGQVVAINGILVKPYTEIVTRGSLTEVSERRIQSPFTIKVIGDSDKLYMKLSQSSSILMSLKDEKEMDIEVQRTHLVSIAMK</sequence>
<dbReference type="RefSeq" id="WP_109686372.1">
    <property type="nucleotide sequence ID" value="NZ_QGGL01000002.1"/>
</dbReference>
<evidence type="ECO:0000256" key="2">
    <source>
        <dbReference type="SAM" id="Phobius"/>
    </source>
</evidence>
<protein>
    <submittedName>
        <fullName evidence="3">Uncharacterized protein DUF881</fullName>
    </submittedName>
</protein>
<keyword evidence="4" id="KW-1185">Reference proteome</keyword>
<feature type="transmembrane region" description="Helical" evidence="2">
    <location>
        <begin position="67"/>
        <end position="87"/>
    </location>
</feature>
<dbReference type="InterPro" id="IPR010273">
    <property type="entry name" value="DUF881"/>
</dbReference>
<organism evidence="3 4">
    <name type="scientific">Tumebacillus permanentifrigoris</name>
    <dbReference type="NCBI Taxonomy" id="378543"/>
    <lineage>
        <taxon>Bacteria</taxon>
        <taxon>Bacillati</taxon>
        <taxon>Bacillota</taxon>
        <taxon>Bacilli</taxon>
        <taxon>Bacillales</taxon>
        <taxon>Alicyclobacillaceae</taxon>
        <taxon>Tumebacillus</taxon>
    </lineage>
</organism>
<dbReference type="PANTHER" id="PTHR37313">
    <property type="entry name" value="UPF0749 PROTEIN RV1825"/>
    <property type="match status" value="1"/>
</dbReference>
<evidence type="ECO:0000256" key="1">
    <source>
        <dbReference type="ARBA" id="ARBA00009108"/>
    </source>
</evidence>
<proteinExistence type="inferred from homology"/>
<dbReference type="PANTHER" id="PTHR37313:SF2">
    <property type="entry name" value="UPF0749 PROTEIN YLXX"/>
    <property type="match status" value="1"/>
</dbReference>
<dbReference type="Pfam" id="PF05949">
    <property type="entry name" value="DUF881"/>
    <property type="match status" value="1"/>
</dbReference>
<keyword evidence="2" id="KW-1133">Transmembrane helix</keyword>
<gene>
    <name evidence="3" type="ORF">C7459_102247</name>
</gene>
<evidence type="ECO:0000313" key="3">
    <source>
        <dbReference type="EMBL" id="PWK16001.1"/>
    </source>
</evidence>
<dbReference type="OrthoDB" id="9776196at2"/>
<reference evidence="3 4" key="1">
    <citation type="submission" date="2018-05" db="EMBL/GenBank/DDBJ databases">
        <title>Genomic Encyclopedia of Type Strains, Phase IV (KMG-IV): sequencing the most valuable type-strain genomes for metagenomic binning, comparative biology and taxonomic classification.</title>
        <authorList>
            <person name="Goeker M."/>
        </authorList>
    </citation>
    <scope>NUCLEOTIDE SEQUENCE [LARGE SCALE GENOMIC DNA]</scope>
    <source>
        <strain evidence="3 4">DSM 18773</strain>
    </source>
</reference>
<comment type="caution">
    <text evidence="3">The sequence shown here is derived from an EMBL/GenBank/DDBJ whole genome shotgun (WGS) entry which is preliminary data.</text>
</comment>
<dbReference type="EMBL" id="QGGL01000002">
    <property type="protein sequence ID" value="PWK16001.1"/>
    <property type="molecule type" value="Genomic_DNA"/>
</dbReference>
<keyword evidence="2" id="KW-0812">Transmembrane</keyword>
<name>A0A316DCR2_9BACL</name>
<dbReference type="Proteomes" id="UP000245634">
    <property type="component" value="Unassembled WGS sequence"/>
</dbReference>
<evidence type="ECO:0000313" key="4">
    <source>
        <dbReference type="Proteomes" id="UP000245634"/>
    </source>
</evidence>
<dbReference type="AlphaFoldDB" id="A0A316DCR2"/>
<dbReference type="Gene3D" id="3.30.70.1880">
    <property type="entry name" value="Protein of unknown function DUF881"/>
    <property type="match status" value="1"/>
</dbReference>
<keyword evidence="2" id="KW-0472">Membrane</keyword>
<comment type="similarity">
    <text evidence="1">Belongs to the UPF0749 family.</text>
</comment>
<accession>A0A316DCR2</accession>